<dbReference type="InterPro" id="IPR051010">
    <property type="entry name" value="BCAA_transport"/>
</dbReference>
<evidence type="ECO:0000256" key="3">
    <source>
        <dbReference type="SAM" id="SignalP"/>
    </source>
</evidence>
<evidence type="ECO:0000313" key="6">
    <source>
        <dbReference type="Proteomes" id="UP000178449"/>
    </source>
</evidence>
<protein>
    <recommendedName>
        <fullName evidence="4">Leucine-binding protein domain-containing protein</fullName>
    </recommendedName>
</protein>
<evidence type="ECO:0000259" key="4">
    <source>
        <dbReference type="Pfam" id="PF13458"/>
    </source>
</evidence>
<evidence type="ECO:0000313" key="5">
    <source>
        <dbReference type="EMBL" id="OGG96990.1"/>
    </source>
</evidence>
<reference evidence="5 6" key="1">
    <citation type="journal article" date="2016" name="Nat. Commun.">
        <title>Thousands of microbial genomes shed light on interconnected biogeochemical processes in an aquifer system.</title>
        <authorList>
            <person name="Anantharaman K."/>
            <person name="Brown C.T."/>
            <person name="Hug L.A."/>
            <person name="Sharon I."/>
            <person name="Castelle C.J."/>
            <person name="Probst A.J."/>
            <person name="Thomas B.C."/>
            <person name="Singh A."/>
            <person name="Wilkins M.J."/>
            <person name="Karaoz U."/>
            <person name="Brodie E.L."/>
            <person name="Williams K.H."/>
            <person name="Hubbard S.S."/>
            <person name="Banfield J.F."/>
        </authorList>
    </citation>
    <scope>NUCLEOTIDE SEQUENCE [LARGE SCALE GENOMIC DNA]</scope>
</reference>
<name>A0A1F6GFV5_9PROT</name>
<organism evidence="5 6">
    <name type="scientific">Candidatus Lambdaproteobacteria bacterium RIFOXYD2_FULL_50_16</name>
    <dbReference type="NCBI Taxonomy" id="1817772"/>
    <lineage>
        <taxon>Bacteria</taxon>
        <taxon>Pseudomonadati</taxon>
        <taxon>Pseudomonadota</taxon>
        <taxon>Candidatus Lambdaproteobacteria</taxon>
    </lineage>
</organism>
<comment type="similarity">
    <text evidence="1">Belongs to the leucine-binding protein family.</text>
</comment>
<dbReference type="AlphaFoldDB" id="A0A1F6GFV5"/>
<evidence type="ECO:0000256" key="2">
    <source>
        <dbReference type="ARBA" id="ARBA00022729"/>
    </source>
</evidence>
<dbReference type="Proteomes" id="UP000178449">
    <property type="component" value="Unassembled WGS sequence"/>
</dbReference>
<gene>
    <name evidence="5" type="ORF">A2527_02730</name>
</gene>
<evidence type="ECO:0000256" key="1">
    <source>
        <dbReference type="ARBA" id="ARBA00010062"/>
    </source>
</evidence>
<proteinExistence type="inferred from homology"/>
<dbReference type="Gene3D" id="3.40.50.2300">
    <property type="match status" value="2"/>
</dbReference>
<comment type="caution">
    <text evidence="5">The sequence shown here is derived from an EMBL/GenBank/DDBJ whole genome shotgun (WGS) entry which is preliminary data.</text>
</comment>
<dbReference type="PANTHER" id="PTHR30483">
    <property type="entry name" value="LEUCINE-SPECIFIC-BINDING PROTEIN"/>
    <property type="match status" value="1"/>
</dbReference>
<accession>A0A1F6GFV5</accession>
<dbReference type="STRING" id="1817772.A2527_02730"/>
<dbReference type="EMBL" id="MFNE01000006">
    <property type="protein sequence ID" value="OGG96990.1"/>
    <property type="molecule type" value="Genomic_DNA"/>
</dbReference>
<dbReference type="InterPro" id="IPR028081">
    <property type="entry name" value="Leu-bd"/>
</dbReference>
<dbReference type="InterPro" id="IPR028082">
    <property type="entry name" value="Peripla_BP_I"/>
</dbReference>
<dbReference type="Pfam" id="PF13458">
    <property type="entry name" value="Peripla_BP_6"/>
    <property type="match status" value="1"/>
</dbReference>
<sequence length="677" mass="75731">MKSLLLLILGLSMASGALAQSLLSYPPKPAQQNTEERLRILGNPERFVAEPNSASKTGHPLLNKLAFEESSFKLIAEKTALGQTRLALSLLESLPNPSDAPADLKEWYTALAVELYSSQRKWALASQWGQSYQAQFPQGKHWPRVYFFWAKALNAQSQPLPHTELVDLNLISALGEAEAQELRDLLVNDALALGKIKEAFGYLEVPPGRLIEGYQRWSVSIISALEHLEDLDPLLTRFQAETKLVSRLYLRKVELLVLAQHFDEAQALLDDLQNKGMVEKEDKTELVGLGGYIESARQAKPYKIGVILPLSHPRFKALAQQTLDGLEIAVSRLSRPDFPLELVIKDSALDASGNKQAGQGRRDLIGDLVRQLVNEDQVIAIIGPLAKETSLAAGEAASPFKIPVISLSLTEGLGETLPFLFRFQRDQLHESQALARYSYDYLGARRYVVFYSPDKAGFARVSVFVDEIEKRGGQVVGVRPIDRHQVDFQEDFLSITGGFEPVSQKEREEMEAARDRLAPEIDFDAIFAPVDPFTLNILKQFANLYEADRVYFLAGHELNQVQSQLIEGNNRLIFADSYSEGGLYLQTLFEAHWREFNYRSRYAPPSSYGIFGYESLEILSGLLKDPATHNREALRNALARLKGFPVLSGKVTTSQTGELQKEVKLMRIKGDSQVELF</sequence>
<feature type="domain" description="Leucine-binding protein" evidence="4">
    <location>
        <begin position="301"/>
        <end position="489"/>
    </location>
</feature>
<dbReference type="SUPFAM" id="SSF53822">
    <property type="entry name" value="Periplasmic binding protein-like I"/>
    <property type="match status" value="1"/>
</dbReference>
<dbReference type="PANTHER" id="PTHR30483:SF6">
    <property type="entry name" value="PERIPLASMIC BINDING PROTEIN OF ABC TRANSPORTER FOR NATURAL AMINO ACIDS"/>
    <property type="match status" value="1"/>
</dbReference>
<feature type="signal peptide" evidence="3">
    <location>
        <begin position="1"/>
        <end position="19"/>
    </location>
</feature>
<keyword evidence="2 3" id="KW-0732">Signal</keyword>
<feature type="chain" id="PRO_5009524704" description="Leucine-binding protein domain-containing protein" evidence="3">
    <location>
        <begin position="20"/>
        <end position="677"/>
    </location>
</feature>